<sequence>MRPVVSDSIAYWSQQQASVDGVLGGFGLGTLPMVETTGSRLFLLNLYPELCTVPSAIKPLESSPPDRPYRALDVGAGIGRVTSDVLLHLVDHVLLLEPVAPLIQQALANARDWPALVTKQKSVTFVQGILQAFNPSRPLHPLPDVADSTIKLLDRIGSPDEHLSDIDSGFDVIWCQWCLGYLDDPDLVSFLQRSKNALRDIEKGKSLIIVKENCCSDSEDGSAKTVFDEDDSSFTRSDMAWKSAFKKAGLRLIKEQVQEGLQEGLYPVKMYALK</sequence>
<comment type="caution">
    <text evidence="12">The sequence shown here is derived from an EMBL/GenBank/DDBJ whole genome shotgun (WGS) entry which is preliminary data.</text>
</comment>
<dbReference type="InterPro" id="IPR008576">
    <property type="entry name" value="MeTrfase_NTM1"/>
</dbReference>
<evidence type="ECO:0000256" key="6">
    <source>
        <dbReference type="ARBA" id="ARBA00039449"/>
    </source>
</evidence>
<evidence type="ECO:0000256" key="7">
    <source>
        <dbReference type="ARBA" id="ARBA00043129"/>
    </source>
</evidence>
<dbReference type="PANTHER" id="PTHR12753:SF0">
    <property type="entry name" value="ALPHA N-TERMINAL PROTEIN METHYLTRANSFERASE 1"/>
    <property type="match status" value="1"/>
</dbReference>
<comment type="catalytic activity">
    <reaction evidence="9">
        <text>N-terminal L-prolyl-L-prolyl-L-lysyl-[protein] + 2 S-adenosyl-L-methionine = N-terminal N,N-dimethyl-L-prolyl-L-prolyl-L-lysyl-[protein] + 2 S-adenosyl-L-homocysteine + 2 H(+)</text>
        <dbReference type="Rhea" id="RHEA:54736"/>
        <dbReference type="Rhea" id="RHEA-COMP:13787"/>
        <dbReference type="Rhea" id="RHEA-COMP:13974"/>
        <dbReference type="ChEBI" id="CHEBI:15378"/>
        <dbReference type="ChEBI" id="CHEBI:57856"/>
        <dbReference type="ChEBI" id="CHEBI:59789"/>
        <dbReference type="ChEBI" id="CHEBI:138059"/>
        <dbReference type="ChEBI" id="CHEBI:138318"/>
        <dbReference type="EC" id="2.1.1.244"/>
    </reaction>
</comment>
<reference evidence="12 13" key="1">
    <citation type="submission" date="2024-01" db="EMBL/GenBank/DDBJ databases">
        <title>A draft genome for the cacao thread blight pathogen Marasmiellus scandens.</title>
        <authorList>
            <person name="Baruah I.K."/>
            <person name="Leung J."/>
            <person name="Bukari Y."/>
            <person name="Amoako-Attah I."/>
            <person name="Meinhardt L.W."/>
            <person name="Bailey B.A."/>
            <person name="Cohen S.P."/>
        </authorList>
    </citation>
    <scope>NUCLEOTIDE SEQUENCE [LARGE SCALE GENOMIC DNA]</scope>
    <source>
        <strain evidence="12 13">GH-19</strain>
    </source>
</reference>
<comment type="catalytic activity">
    <reaction evidence="10">
        <text>N-terminal L-alanyl-L-prolyl-L-lysyl-[protein] + 3 S-adenosyl-L-methionine = N-terminal N,N,N-trimethyl-L-alanyl-L-prolyl-L-lysyl-[protein] + 3 S-adenosyl-L-homocysteine + 3 H(+)</text>
        <dbReference type="Rhea" id="RHEA:54712"/>
        <dbReference type="Rhea" id="RHEA-COMP:13785"/>
        <dbReference type="Rhea" id="RHEA-COMP:13971"/>
        <dbReference type="ChEBI" id="CHEBI:15378"/>
        <dbReference type="ChEBI" id="CHEBI:57856"/>
        <dbReference type="ChEBI" id="CHEBI:59789"/>
        <dbReference type="ChEBI" id="CHEBI:138057"/>
        <dbReference type="ChEBI" id="CHEBI:138315"/>
        <dbReference type="EC" id="2.1.1.244"/>
    </reaction>
</comment>
<protein>
    <recommendedName>
        <fullName evidence="6">Alpha N-terminal protein methyltransferase 1</fullName>
        <ecNumber evidence="5">2.1.1.244</ecNumber>
    </recommendedName>
    <alternativeName>
        <fullName evidence="7">X-Pro-Lys N-terminal protein methyltransferase 1</fullName>
    </alternativeName>
</protein>
<accession>A0ABR1JWF8</accession>
<proteinExistence type="inferred from homology"/>
<keyword evidence="2" id="KW-0489">Methyltransferase</keyword>
<keyword evidence="3" id="KW-0808">Transferase</keyword>
<dbReference type="PIRSF" id="PIRSF016958">
    <property type="entry name" value="DUF858_MeTrfase_lik"/>
    <property type="match status" value="1"/>
</dbReference>
<dbReference type="PANTHER" id="PTHR12753">
    <property type="entry name" value="AD-003 - RELATED"/>
    <property type="match status" value="1"/>
</dbReference>
<dbReference type="SUPFAM" id="SSF53335">
    <property type="entry name" value="S-adenosyl-L-methionine-dependent methyltransferases"/>
    <property type="match status" value="1"/>
</dbReference>
<organism evidence="12 13">
    <name type="scientific">Marasmiellus scandens</name>
    <dbReference type="NCBI Taxonomy" id="2682957"/>
    <lineage>
        <taxon>Eukaryota</taxon>
        <taxon>Fungi</taxon>
        <taxon>Dikarya</taxon>
        <taxon>Basidiomycota</taxon>
        <taxon>Agaricomycotina</taxon>
        <taxon>Agaricomycetes</taxon>
        <taxon>Agaricomycetidae</taxon>
        <taxon>Agaricales</taxon>
        <taxon>Marasmiineae</taxon>
        <taxon>Omphalotaceae</taxon>
        <taxon>Marasmiellus</taxon>
    </lineage>
</organism>
<evidence type="ECO:0000256" key="8">
    <source>
        <dbReference type="ARBA" id="ARBA00047306"/>
    </source>
</evidence>
<evidence type="ECO:0000256" key="5">
    <source>
        <dbReference type="ARBA" id="ARBA00039112"/>
    </source>
</evidence>
<comment type="similarity">
    <text evidence="1">Belongs to the methyltransferase superfamily. NTM1 family.</text>
</comment>
<evidence type="ECO:0000256" key="1">
    <source>
        <dbReference type="ARBA" id="ARBA00009059"/>
    </source>
</evidence>
<keyword evidence="4" id="KW-0949">S-adenosyl-L-methionine</keyword>
<dbReference type="EMBL" id="JBANRG010000044">
    <property type="protein sequence ID" value="KAK7446392.1"/>
    <property type="molecule type" value="Genomic_DNA"/>
</dbReference>
<evidence type="ECO:0000313" key="12">
    <source>
        <dbReference type="EMBL" id="KAK7467186.1"/>
    </source>
</evidence>
<gene>
    <name evidence="12" type="ORF">VKT23_004244</name>
    <name evidence="11" type="ORF">VKT23_014597</name>
</gene>
<evidence type="ECO:0000256" key="2">
    <source>
        <dbReference type="ARBA" id="ARBA00022603"/>
    </source>
</evidence>
<evidence type="ECO:0000313" key="13">
    <source>
        <dbReference type="Proteomes" id="UP001498398"/>
    </source>
</evidence>
<dbReference type="InterPro" id="IPR029063">
    <property type="entry name" value="SAM-dependent_MTases_sf"/>
</dbReference>
<dbReference type="Gene3D" id="3.40.50.150">
    <property type="entry name" value="Vaccinia Virus protein VP39"/>
    <property type="match status" value="1"/>
</dbReference>
<evidence type="ECO:0000256" key="3">
    <source>
        <dbReference type="ARBA" id="ARBA00022679"/>
    </source>
</evidence>
<dbReference type="Proteomes" id="UP001498398">
    <property type="component" value="Unassembled WGS sequence"/>
</dbReference>
<comment type="catalytic activity">
    <reaction evidence="8">
        <text>N-terminal L-seryl-L-prolyl-L-lysyl-[protein] + 3 S-adenosyl-L-methionine = N-terminal N,N,N-trimethyl-L-seryl-L-prolyl-L-lysyl-[protein] + 3 S-adenosyl-L-homocysteine + 3 H(+)</text>
        <dbReference type="Rhea" id="RHEA:54724"/>
        <dbReference type="Rhea" id="RHEA-COMP:13789"/>
        <dbReference type="Rhea" id="RHEA-COMP:13973"/>
        <dbReference type="ChEBI" id="CHEBI:15378"/>
        <dbReference type="ChEBI" id="CHEBI:57856"/>
        <dbReference type="ChEBI" id="CHEBI:59789"/>
        <dbReference type="ChEBI" id="CHEBI:138061"/>
        <dbReference type="ChEBI" id="CHEBI:138317"/>
        <dbReference type="EC" id="2.1.1.244"/>
    </reaction>
</comment>
<name>A0ABR1JWF8_9AGAR</name>
<evidence type="ECO:0000256" key="4">
    <source>
        <dbReference type="ARBA" id="ARBA00022691"/>
    </source>
</evidence>
<evidence type="ECO:0000256" key="9">
    <source>
        <dbReference type="ARBA" id="ARBA00047885"/>
    </source>
</evidence>
<keyword evidence="13" id="KW-1185">Reference proteome</keyword>
<dbReference type="EMBL" id="JBANRG010000004">
    <property type="protein sequence ID" value="KAK7467186.1"/>
    <property type="molecule type" value="Genomic_DNA"/>
</dbReference>
<dbReference type="EC" id="2.1.1.244" evidence="5"/>
<evidence type="ECO:0000313" key="11">
    <source>
        <dbReference type="EMBL" id="KAK7446392.1"/>
    </source>
</evidence>
<evidence type="ECO:0000256" key="10">
    <source>
        <dbReference type="ARBA" id="ARBA00048167"/>
    </source>
</evidence>
<dbReference type="Pfam" id="PF05891">
    <property type="entry name" value="Methyltransf_PK"/>
    <property type="match status" value="2"/>
</dbReference>